<protein>
    <recommendedName>
        <fullName evidence="2">Rad50/SbcC-type AAA domain-containing protein</fullName>
    </recommendedName>
</protein>
<dbReference type="EMBL" id="BARS01022700">
    <property type="protein sequence ID" value="GAG03000.1"/>
    <property type="molecule type" value="Genomic_DNA"/>
</dbReference>
<dbReference type="GO" id="GO:0016887">
    <property type="term" value="F:ATP hydrolysis activity"/>
    <property type="evidence" value="ECO:0007669"/>
    <property type="project" value="InterPro"/>
</dbReference>
<evidence type="ECO:0000259" key="2">
    <source>
        <dbReference type="Pfam" id="PF13476"/>
    </source>
</evidence>
<dbReference type="SUPFAM" id="SSF52540">
    <property type="entry name" value="P-loop containing nucleoside triphosphate hydrolases"/>
    <property type="match status" value="1"/>
</dbReference>
<feature type="domain" description="Rad50/SbcC-type AAA" evidence="2">
    <location>
        <begin position="2"/>
        <end position="200"/>
    </location>
</feature>
<feature type="non-terminal residue" evidence="3">
    <location>
        <position position="1"/>
    </location>
</feature>
<dbReference type="InterPro" id="IPR038729">
    <property type="entry name" value="Rad50/SbcC_AAA"/>
</dbReference>
<dbReference type="PANTHER" id="PTHR32114">
    <property type="entry name" value="ABC TRANSPORTER ABCH.3"/>
    <property type="match status" value="1"/>
</dbReference>
<dbReference type="GO" id="GO:0006302">
    <property type="term" value="P:double-strand break repair"/>
    <property type="evidence" value="ECO:0007669"/>
    <property type="project" value="InterPro"/>
</dbReference>
<dbReference type="PANTHER" id="PTHR32114:SF2">
    <property type="entry name" value="ABC TRANSPORTER ABCH.3"/>
    <property type="match status" value="1"/>
</dbReference>
<gene>
    <name evidence="3" type="ORF">S01H1_36248</name>
</gene>
<reference evidence="3" key="1">
    <citation type="journal article" date="2014" name="Front. Microbiol.">
        <title>High frequency of phylogenetically diverse reductive dehalogenase-homologous genes in deep subseafloor sedimentary metagenomes.</title>
        <authorList>
            <person name="Kawai M."/>
            <person name="Futagami T."/>
            <person name="Toyoda A."/>
            <person name="Takaki Y."/>
            <person name="Nishi S."/>
            <person name="Hori S."/>
            <person name="Arai W."/>
            <person name="Tsubouchi T."/>
            <person name="Morono Y."/>
            <person name="Uchiyama I."/>
            <person name="Ito T."/>
            <person name="Fujiyama A."/>
            <person name="Inagaki F."/>
            <person name="Takami H."/>
        </authorList>
    </citation>
    <scope>NUCLEOTIDE SEQUENCE</scope>
    <source>
        <strain evidence="3">Expedition CK06-06</strain>
    </source>
</reference>
<evidence type="ECO:0000313" key="3">
    <source>
        <dbReference type="EMBL" id="GAG03000.1"/>
    </source>
</evidence>
<feature type="coiled-coil region" evidence="1">
    <location>
        <begin position="142"/>
        <end position="266"/>
    </location>
</feature>
<organism evidence="3">
    <name type="scientific">marine sediment metagenome</name>
    <dbReference type="NCBI Taxonomy" id="412755"/>
    <lineage>
        <taxon>unclassified sequences</taxon>
        <taxon>metagenomes</taxon>
        <taxon>ecological metagenomes</taxon>
    </lineage>
</organism>
<dbReference type="Gene3D" id="3.40.50.300">
    <property type="entry name" value="P-loop containing nucleotide triphosphate hydrolases"/>
    <property type="match status" value="1"/>
</dbReference>
<evidence type="ECO:0000256" key="1">
    <source>
        <dbReference type="SAM" id="Coils"/>
    </source>
</evidence>
<sequence length="270" mass="31211">ACLSGDNGHGKSAILDGITWALWGKARARTEDELVHMGRTEAEVDFEFLVDSARYRVIRKRKKAGARSRGESMLDFFVEGPDGWRVISGNTLRDTEARIQETLHMDYETFINSAFLMQGRADEFVRKTAAQRKEVLASILGLEQYDRLAERCKELAKEAELRRRQLELAIESIDQQLARRGEYEQQLEEVQADLAQAEEEAAAQEQLVDTLRRAAEALEHQRQQLQRTEEQWQRAEDELQRHHRQVAQHQERIDQYQTTVGQAEAIRQGH</sequence>
<keyword evidence="1" id="KW-0175">Coiled coil</keyword>
<dbReference type="AlphaFoldDB" id="X0UBT2"/>
<feature type="non-terminal residue" evidence="3">
    <location>
        <position position="270"/>
    </location>
</feature>
<dbReference type="Pfam" id="PF13476">
    <property type="entry name" value="AAA_23"/>
    <property type="match status" value="1"/>
</dbReference>
<dbReference type="InterPro" id="IPR027417">
    <property type="entry name" value="P-loop_NTPase"/>
</dbReference>
<proteinExistence type="predicted"/>
<comment type="caution">
    <text evidence="3">The sequence shown here is derived from an EMBL/GenBank/DDBJ whole genome shotgun (WGS) entry which is preliminary data.</text>
</comment>
<accession>X0UBT2</accession>
<name>X0UBT2_9ZZZZ</name>